<proteinExistence type="predicted"/>
<protein>
    <submittedName>
        <fullName evidence="1">Uncharacterized protein</fullName>
    </submittedName>
</protein>
<organism evidence="1 2">
    <name type="scientific">Cellulophaga phage phi17:2_18</name>
    <dbReference type="NCBI Taxonomy" id="1747283"/>
    <lineage>
        <taxon>Viruses</taxon>
        <taxon>Duplodnaviria</taxon>
        <taxon>Heunggongvirae</taxon>
        <taxon>Uroviricota</taxon>
        <taxon>Caudoviricetes</taxon>
        <taxon>Lightbulbvirus</taxon>
        <taxon>Lightbulbvirus Cba172</taxon>
    </lineage>
</organism>
<reference evidence="1 2" key="1">
    <citation type="submission" date="2015-10" db="EMBL/GenBank/DDBJ databases">
        <title>Large-scale maps of variable infection efficiencies in aquatic Bacteriodetes phage-host model systems.</title>
        <authorList>
            <person name="Holmfeldt K."/>
            <person name="Solonenko N."/>
            <person name="Howard-Varona C."/>
            <person name="Moreno M."/>
            <person name="Malmstrom R.R."/>
            <person name="Blow M.J."/>
            <person name="Sullivan M.B."/>
        </authorList>
    </citation>
    <scope>NUCLEOTIDE SEQUENCE [LARGE SCALE GENOMIC DNA]</scope>
</reference>
<dbReference type="EMBL" id="KT962247">
    <property type="protein sequence ID" value="ALO80515.1"/>
    <property type="molecule type" value="Genomic_DNA"/>
</dbReference>
<sequence>MNVISTTINYSGTPIKIENGKVFARAFGSTINNHSMHWTWQEIPQDNMKRDFKKYLEENNLI</sequence>
<dbReference type="Proteomes" id="UP000226403">
    <property type="component" value="Segment"/>
</dbReference>
<accession>A0A0S2MX80</accession>
<evidence type="ECO:0000313" key="1">
    <source>
        <dbReference type="EMBL" id="ALO80515.1"/>
    </source>
</evidence>
<name>A0A0S2MX80_9CAUD</name>
<gene>
    <name evidence="1" type="ORF">Phi17218_112</name>
</gene>
<evidence type="ECO:0000313" key="2">
    <source>
        <dbReference type="Proteomes" id="UP000226403"/>
    </source>
</evidence>